<keyword evidence="3 5" id="KW-0697">Rotamase</keyword>
<sequence precursor="true">MNTIKTLLGLAVLTAGLAGCQGSSDEATNAGAAPSSATEASDASTPGAGSTDANSTDAAPTKDDSAAQKQWAAGDTIPSGRAGVPDIEILEVHGNGSGEVCGTGRRATLAYKAMLINGQVLDPGTVPFTFQVGAREAIQGWDIIVAKMRVGDSFTLTIPQQLAYGPSRGDLKFDMELLSFE</sequence>
<dbReference type="EC" id="5.2.1.8" evidence="6"/>
<comment type="similarity">
    <text evidence="2 6">Belongs to the FKBP-type PPIase family.</text>
</comment>
<evidence type="ECO:0000256" key="3">
    <source>
        <dbReference type="ARBA" id="ARBA00023110"/>
    </source>
</evidence>
<evidence type="ECO:0000256" key="2">
    <source>
        <dbReference type="ARBA" id="ARBA00006577"/>
    </source>
</evidence>
<accession>A0A518D1B1</accession>
<gene>
    <name evidence="10" type="primary">fbp_3</name>
    <name evidence="10" type="ORF">Pla163_24000</name>
</gene>
<dbReference type="GO" id="GO:0003755">
    <property type="term" value="F:peptidyl-prolyl cis-trans isomerase activity"/>
    <property type="evidence" value="ECO:0007669"/>
    <property type="project" value="UniProtKB-UniRule"/>
</dbReference>
<dbReference type="SUPFAM" id="SSF54534">
    <property type="entry name" value="FKBP-like"/>
    <property type="match status" value="1"/>
</dbReference>
<feature type="chain" id="PRO_5021706982" description="Peptidyl-prolyl cis-trans isomerase" evidence="8">
    <location>
        <begin position="21"/>
        <end position="181"/>
    </location>
</feature>
<proteinExistence type="inferred from homology"/>
<evidence type="ECO:0000256" key="4">
    <source>
        <dbReference type="ARBA" id="ARBA00023235"/>
    </source>
</evidence>
<evidence type="ECO:0000256" key="7">
    <source>
        <dbReference type="SAM" id="MobiDB-lite"/>
    </source>
</evidence>
<dbReference type="AlphaFoldDB" id="A0A518D1B1"/>
<dbReference type="Proteomes" id="UP000319342">
    <property type="component" value="Chromosome"/>
</dbReference>
<keyword evidence="11" id="KW-1185">Reference proteome</keyword>
<dbReference type="EMBL" id="CP036290">
    <property type="protein sequence ID" value="QDU85272.1"/>
    <property type="molecule type" value="Genomic_DNA"/>
</dbReference>
<evidence type="ECO:0000259" key="9">
    <source>
        <dbReference type="PROSITE" id="PS50059"/>
    </source>
</evidence>
<dbReference type="InterPro" id="IPR001179">
    <property type="entry name" value="PPIase_FKBP_dom"/>
</dbReference>
<feature type="domain" description="PPIase FKBP-type" evidence="9">
    <location>
        <begin position="104"/>
        <end position="181"/>
    </location>
</feature>
<feature type="compositionally biased region" description="Polar residues" evidence="7">
    <location>
        <begin position="35"/>
        <end position="58"/>
    </location>
</feature>
<dbReference type="Gene3D" id="3.10.50.40">
    <property type="match status" value="1"/>
</dbReference>
<keyword evidence="4 5" id="KW-0413">Isomerase</keyword>
<dbReference type="Pfam" id="PF00254">
    <property type="entry name" value="FKBP_C"/>
    <property type="match status" value="1"/>
</dbReference>
<dbReference type="InterPro" id="IPR046357">
    <property type="entry name" value="PPIase_dom_sf"/>
</dbReference>
<evidence type="ECO:0000256" key="5">
    <source>
        <dbReference type="PROSITE-ProRule" id="PRU00277"/>
    </source>
</evidence>
<evidence type="ECO:0000313" key="10">
    <source>
        <dbReference type="EMBL" id="QDU85272.1"/>
    </source>
</evidence>
<dbReference type="PROSITE" id="PS50059">
    <property type="entry name" value="FKBP_PPIASE"/>
    <property type="match status" value="1"/>
</dbReference>
<feature type="region of interest" description="Disordered" evidence="7">
    <location>
        <begin position="23"/>
        <end position="80"/>
    </location>
</feature>
<feature type="signal peptide" evidence="8">
    <location>
        <begin position="1"/>
        <end position="20"/>
    </location>
</feature>
<dbReference type="PANTHER" id="PTHR43811:SF19">
    <property type="entry name" value="39 KDA FK506-BINDING NUCLEAR PROTEIN"/>
    <property type="match status" value="1"/>
</dbReference>
<evidence type="ECO:0000256" key="8">
    <source>
        <dbReference type="SAM" id="SignalP"/>
    </source>
</evidence>
<dbReference type="PANTHER" id="PTHR43811">
    <property type="entry name" value="FKBP-TYPE PEPTIDYL-PROLYL CIS-TRANS ISOMERASE FKPA"/>
    <property type="match status" value="1"/>
</dbReference>
<keyword evidence="8" id="KW-0732">Signal</keyword>
<dbReference type="RefSeq" id="WP_419185850.1">
    <property type="nucleotide sequence ID" value="NZ_CP036290.1"/>
</dbReference>
<dbReference type="PROSITE" id="PS51257">
    <property type="entry name" value="PROKAR_LIPOPROTEIN"/>
    <property type="match status" value="1"/>
</dbReference>
<organism evidence="10 11">
    <name type="scientific">Rohdeia mirabilis</name>
    <dbReference type="NCBI Taxonomy" id="2528008"/>
    <lineage>
        <taxon>Bacteria</taxon>
        <taxon>Pseudomonadati</taxon>
        <taxon>Planctomycetota</taxon>
        <taxon>Planctomycetia</taxon>
        <taxon>Planctomycetia incertae sedis</taxon>
        <taxon>Rohdeia</taxon>
    </lineage>
</organism>
<evidence type="ECO:0000256" key="6">
    <source>
        <dbReference type="RuleBase" id="RU003915"/>
    </source>
</evidence>
<name>A0A518D1B1_9BACT</name>
<comment type="catalytic activity">
    <reaction evidence="1 5 6">
        <text>[protein]-peptidylproline (omega=180) = [protein]-peptidylproline (omega=0)</text>
        <dbReference type="Rhea" id="RHEA:16237"/>
        <dbReference type="Rhea" id="RHEA-COMP:10747"/>
        <dbReference type="Rhea" id="RHEA-COMP:10748"/>
        <dbReference type="ChEBI" id="CHEBI:83833"/>
        <dbReference type="ChEBI" id="CHEBI:83834"/>
        <dbReference type="EC" id="5.2.1.8"/>
    </reaction>
</comment>
<protein>
    <recommendedName>
        <fullName evidence="6">Peptidyl-prolyl cis-trans isomerase</fullName>
        <ecNumber evidence="6">5.2.1.8</ecNumber>
    </recommendedName>
</protein>
<evidence type="ECO:0000256" key="1">
    <source>
        <dbReference type="ARBA" id="ARBA00000971"/>
    </source>
</evidence>
<evidence type="ECO:0000313" key="11">
    <source>
        <dbReference type="Proteomes" id="UP000319342"/>
    </source>
</evidence>
<reference evidence="10 11" key="1">
    <citation type="submission" date="2019-02" db="EMBL/GenBank/DDBJ databases">
        <title>Deep-cultivation of Planctomycetes and their phenomic and genomic characterization uncovers novel biology.</title>
        <authorList>
            <person name="Wiegand S."/>
            <person name="Jogler M."/>
            <person name="Boedeker C."/>
            <person name="Pinto D."/>
            <person name="Vollmers J."/>
            <person name="Rivas-Marin E."/>
            <person name="Kohn T."/>
            <person name="Peeters S.H."/>
            <person name="Heuer A."/>
            <person name="Rast P."/>
            <person name="Oberbeckmann S."/>
            <person name="Bunk B."/>
            <person name="Jeske O."/>
            <person name="Meyerdierks A."/>
            <person name="Storesund J.E."/>
            <person name="Kallscheuer N."/>
            <person name="Luecker S."/>
            <person name="Lage O.M."/>
            <person name="Pohl T."/>
            <person name="Merkel B.J."/>
            <person name="Hornburger P."/>
            <person name="Mueller R.-W."/>
            <person name="Bruemmer F."/>
            <person name="Labrenz M."/>
            <person name="Spormann A.M."/>
            <person name="Op den Camp H."/>
            <person name="Overmann J."/>
            <person name="Amann R."/>
            <person name="Jetten M.S.M."/>
            <person name="Mascher T."/>
            <person name="Medema M.H."/>
            <person name="Devos D.P."/>
            <person name="Kaster A.-K."/>
            <person name="Ovreas L."/>
            <person name="Rohde M."/>
            <person name="Galperin M.Y."/>
            <person name="Jogler C."/>
        </authorList>
    </citation>
    <scope>NUCLEOTIDE SEQUENCE [LARGE SCALE GENOMIC DNA]</scope>
    <source>
        <strain evidence="10 11">Pla163</strain>
    </source>
</reference>